<name>A0A3N2DMP8_9GAMM</name>
<reference evidence="2 3" key="1">
    <citation type="submission" date="2018-11" db="EMBL/GenBank/DDBJ databases">
        <title>Genomic Encyclopedia of Type Strains, Phase IV (KMG-IV): sequencing the most valuable type-strain genomes for metagenomic binning, comparative biology and taxonomic classification.</title>
        <authorList>
            <person name="Goeker M."/>
        </authorList>
    </citation>
    <scope>NUCLEOTIDE SEQUENCE [LARGE SCALE GENOMIC DNA]</scope>
    <source>
        <strain evidence="2 3">DSM 100316</strain>
    </source>
</reference>
<keyword evidence="1" id="KW-1133">Transmembrane helix</keyword>
<protein>
    <submittedName>
        <fullName evidence="2">Putative secreted protein with PEP-CTERM sorting signal</fullName>
    </submittedName>
</protein>
<feature type="transmembrane region" description="Helical" evidence="1">
    <location>
        <begin position="160"/>
        <end position="179"/>
    </location>
</feature>
<evidence type="ECO:0000256" key="1">
    <source>
        <dbReference type="SAM" id="Phobius"/>
    </source>
</evidence>
<proteinExistence type="predicted"/>
<dbReference type="EMBL" id="RKHR01000004">
    <property type="protein sequence ID" value="ROS01083.1"/>
    <property type="molecule type" value="Genomic_DNA"/>
</dbReference>
<keyword evidence="3" id="KW-1185">Reference proteome</keyword>
<keyword evidence="1" id="KW-0472">Membrane</keyword>
<keyword evidence="1" id="KW-0812">Transmembrane</keyword>
<accession>A0A3N2DMP8</accession>
<dbReference type="Proteomes" id="UP000275394">
    <property type="component" value="Unassembled WGS sequence"/>
</dbReference>
<gene>
    <name evidence="2" type="ORF">EDC56_1508</name>
</gene>
<evidence type="ECO:0000313" key="2">
    <source>
        <dbReference type="EMBL" id="ROS01083.1"/>
    </source>
</evidence>
<organism evidence="2 3">
    <name type="scientific">Sinobacterium caligoides</name>
    <dbReference type="NCBI Taxonomy" id="933926"/>
    <lineage>
        <taxon>Bacteria</taxon>
        <taxon>Pseudomonadati</taxon>
        <taxon>Pseudomonadota</taxon>
        <taxon>Gammaproteobacteria</taxon>
        <taxon>Cellvibrionales</taxon>
        <taxon>Spongiibacteraceae</taxon>
        <taxon>Sinobacterium</taxon>
    </lineage>
</organism>
<evidence type="ECO:0000313" key="3">
    <source>
        <dbReference type="Proteomes" id="UP000275394"/>
    </source>
</evidence>
<sequence length="185" mass="19699">MYFCLISIDNPLTINNIKILIMLKSTLFGTLFAATMLLSSVSHAALIPVQVDVTSTWNSVGGGSGTYNTVTQDLNVNYTLHTPNANMDTVNQAHYNGLMGEIMTLSCEGPPSQCSWVPENQWQSVIVLSNSLDALGNGVIETQFSVGITTVDSTFSVSAVPVPASAILFGSALLGLIGVRSKQRQ</sequence>
<dbReference type="AlphaFoldDB" id="A0A3N2DMP8"/>
<comment type="caution">
    <text evidence="2">The sequence shown here is derived from an EMBL/GenBank/DDBJ whole genome shotgun (WGS) entry which is preliminary data.</text>
</comment>